<dbReference type="InterPro" id="IPR029092">
    <property type="entry name" value="Zwint-1"/>
</dbReference>
<dbReference type="AlphaFoldDB" id="A0A401NW81"/>
<dbReference type="PANTHER" id="PTHR31504:SF1">
    <property type="entry name" value="ZW10 INTERACTOR"/>
    <property type="match status" value="1"/>
</dbReference>
<protein>
    <recommendedName>
        <fullName evidence="4">ZW10 interactor</fullName>
    </recommendedName>
</protein>
<evidence type="ECO:0008006" key="4">
    <source>
        <dbReference type="Google" id="ProtNLM"/>
    </source>
</evidence>
<dbReference type="STRING" id="75743.A0A401NW81"/>
<dbReference type="EMBL" id="BFAA01004169">
    <property type="protein sequence ID" value="GCB65119.1"/>
    <property type="molecule type" value="Genomic_DNA"/>
</dbReference>
<reference evidence="2 3" key="1">
    <citation type="journal article" date="2018" name="Nat. Ecol. Evol.">
        <title>Shark genomes provide insights into elasmobranch evolution and the origin of vertebrates.</title>
        <authorList>
            <person name="Hara Y"/>
            <person name="Yamaguchi K"/>
            <person name="Onimaru K"/>
            <person name="Kadota M"/>
            <person name="Koyanagi M"/>
            <person name="Keeley SD"/>
            <person name="Tatsumi K"/>
            <person name="Tanaka K"/>
            <person name="Motone F"/>
            <person name="Kageyama Y"/>
            <person name="Nozu R"/>
            <person name="Adachi N"/>
            <person name="Nishimura O"/>
            <person name="Nakagawa R"/>
            <person name="Tanegashima C"/>
            <person name="Kiyatake I"/>
            <person name="Matsumoto R"/>
            <person name="Murakumo K"/>
            <person name="Nishida K"/>
            <person name="Terakita A"/>
            <person name="Kuratani S"/>
            <person name="Sato K"/>
            <person name="Hyodo S Kuraku.S."/>
        </authorList>
    </citation>
    <scope>NUCLEOTIDE SEQUENCE [LARGE SCALE GENOMIC DNA]</scope>
</reference>
<evidence type="ECO:0000313" key="2">
    <source>
        <dbReference type="EMBL" id="GCB65119.1"/>
    </source>
</evidence>
<evidence type="ECO:0000313" key="3">
    <source>
        <dbReference type="Proteomes" id="UP000288216"/>
    </source>
</evidence>
<dbReference type="GO" id="GO:0000776">
    <property type="term" value="C:kinetochore"/>
    <property type="evidence" value="ECO:0007669"/>
    <property type="project" value="InterPro"/>
</dbReference>
<dbReference type="Proteomes" id="UP000288216">
    <property type="component" value="Unassembled WGS sequence"/>
</dbReference>
<name>A0A401NW81_SCYTO</name>
<comment type="caution">
    <text evidence="2">The sequence shown here is derived from an EMBL/GenBank/DDBJ whole genome shotgun (WGS) entry which is preliminary data.</text>
</comment>
<sequence length="387" mass="44840">MAAGARGLLKEAEAAKRIHEEDDNILEEGPAVVQHAIGFRRNQKMMFRQLKTCALFLDMVKNNDVREIKDNLQQQDIQKKLNETRQKWKRLKAECRVQDEELQNVSAILLKFQALETKQQTLRDAIQLYEAKKLQLEVALQQKSQFKEERKLTLAKEKRQIEQAIEECSLYISKCYTLIQQAEQTIRFLTKEGGYSNCMRPCDFHTLSQLHETVKSQSGVTILALSENQMTLQFDPRALIPLTLLSPLVLTIIWTMDGRVKLESNCSFLDLSEMESVDLPNITAEIWKRYLSQAELWGEIQHLQNRYAIDWLEEERQLKFLQLIAGSSSNVVCTLYIEPGYPRNGEVKFSSIQENNKLIDTVIKPPQAKPSLSDWLDYLNMLECWKG</sequence>
<evidence type="ECO:0000256" key="1">
    <source>
        <dbReference type="SAM" id="Coils"/>
    </source>
</evidence>
<dbReference type="PANTHER" id="PTHR31504">
    <property type="entry name" value="ZW10 INTERACTOR ZWINT"/>
    <property type="match status" value="1"/>
</dbReference>
<accession>A0A401NW81</accession>
<organism evidence="2 3">
    <name type="scientific">Scyliorhinus torazame</name>
    <name type="common">Cloudy catshark</name>
    <name type="synonym">Catulus torazame</name>
    <dbReference type="NCBI Taxonomy" id="75743"/>
    <lineage>
        <taxon>Eukaryota</taxon>
        <taxon>Metazoa</taxon>
        <taxon>Chordata</taxon>
        <taxon>Craniata</taxon>
        <taxon>Vertebrata</taxon>
        <taxon>Chondrichthyes</taxon>
        <taxon>Elasmobranchii</taxon>
        <taxon>Galeomorphii</taxon>
        <taxon>Galeoidea</taxon>
        <taxon>Carcharhiniformes</taxon>
        <taxon>Scyliorhinidae</taxon>
        <taxon>Scyliorhinus</taxon>
    </lineage>
</organism>
<keyword evidence="1" id="KW-0175">Coiled coil</keyword>
<gene>
    <name evidence="2" type="ORF">scyTo_0009925</name>
</gene>
<proteinExistence type="predicted"/>
<dbReference type="OrthoDB" id="9893446at2759"/>
<feature type="coiled-coil region" evidence="1">
    <location>
        <begin position="74"/>
        <end position="174"/>
    </location>
</feature>
<keyword evidence="3" id="KW-1185">Reference proteome</keyword>
<dbReference type="OMA" id="AIDWCPA"/>